<accession>A0ABQ1L8V9</accession>
<gene>
    <name evidence="1" type="ORF">GCM10011506_00120</name>
</gene>
<evidence type="ECO:0000313" key="2">
    <source>
        <dbReference type="Proteomes" id="UP000636010"/>
    </source>
</evidence>
<protein>
    <recommendedName>
        <fullName evidence="3">PepSY domain-containing protein</fullName>
    </recommendedName>
</protein>
<sequence length="91" mass="10335">MDSIPFKIPSHKNNINTSLIMPASVQRTFEASGFQVKSIIDAKEVNSTQGKVYEFILYEDDSKWLLKYNENGKLLDSNKLSEANNLDQLLP</sequence>
<reference evidence="2" key="1">
    <citation type="journal article" date="2019" name="Int. J. Syst. Evol. Microbiol.">
        <title>The Global Catalogue of Microorganisms (GCM) 10K type strain sequencing project: providing services to taxonomists for standard genome sequencing and annotation.</title>
        <authorList>
            <consortium name="The Broad Institute Genomics Platform"/>
            <consortium name="The Broad Institute Genome Sequencing Center for Infectious Disease"/>
            <person name="Wu L."/>
            <person name="Ma J."/>
        </authorList>
    </citation>
    <scope>NUCLEOTIDE SEQUENCE [LARGE SCALE GENOMIC DNA]</scope>
    <source>
        <strain evidence="2">CGMCC 1.10832</strain>
    </source>
</reference>
<organism evidence="1 2">
    <name type="scientific">Marivirga lumbricoides</name>
    <dbReference type="NCBI Taxonomy" id="1046115"/>
    <lineage>
        <taxon>Bacteria</taxon>
        <taxon>Pseudomonadati</taxon>
        <taxon>Bacteroidota</taxon>
        <taxon>Cytophagia</taxon>
        <taxon>Cytophagales</taxon>
        <taxon>Marivirgaceae</taxon>
        <taxon>Marivirga</taxon>
    </lineage>
</organism>
<proteinExistence type="predicted"/>
<dbReference type="Gene3D" id="3.10.450.360">
    <property type="match status" value="1"/>
</dbReference>
<keyword evidence="2" id="KW-1185">Reference proteome</keyword>
<dbReference type="Proteomes" id="UP000636010">
    <property type="component" value="Unassembled WGS sequence"/>
</dbReference>
<dbReference type="EMBL" id="BMEC01000001">
    <property type="protein sequence ID" value="GGC19103.1"/>
    <property type="molecule type" value="Genomic_DNA"/>
</dbReference>
<evidence type="ECO:0008006" key="3">
    <source>
        <dbReference type="Google" id="ProtNLM"/>
    </source>
</evidence>
<name>A0ABQ1L8V9_9BACT</name>
<evidence type="ECO:0000313" key="1">
    <source>
        <dbReference type="EMBL" id="GGC19103.1"/>
    </source>
</evidence>
<comment type="caution">
    <text evidence="1">The sequence shown here is derived from an EMBL/GenBank/DDBJ whole genome shotgun (WGS) entry which is preliminary data.</text>
</comment>